<dbReference type="Proteomes" id="UP000292402">
    <property type="component" value="Unassembled WGS sequence"/>
</dbReference>
<evidence type="ECO:0000313" key="1">
    <source>
        <dbReference type="EMBL" id="RYN56488.1"/>
    </source>
</evidence>
<gene>
    <name evidence="1" type="ORF">AA0114_g2711</name>
</gene>
<reference evidence="2" key="1">
    <citation type="journal article" date="2019" name="bioRxiv">
        <title>Genomics, evolutionary history and diagnostics of the Alternaria alternata species group including apple and Asian pear pathotypes.</title>
        <authorList>
            <person name="Armitage A.D."/>
            <person name="Cockerton H.M."/>
            <person name="Sreenivasaprasad S."/>
            <person name="Woodhall J.W."/>
            <person name="Lane C.R."/>
            <person name="Harrison R.J."/>
            <person name="Clarkson J.P."/>
        </authorList>
    </citation>
    <scope>NUCLEOTIDE SEQUENCE [LARGE SCALE GENOMIC DNA]</scope>
    <source>
        <strain evidence="2">FERA 1082</strain>
    </source>
</reference>
<protein>
    <submittedName>
        <fullName evidence="1">Uncharacterized protein</fullName>
    </submittedName>
</protein>
<dbReference type="AlphaFoldDB" id="A0A4Q4MQM9"/>
<sequence>MIANASESLPILSRGLLVTSFHEREKYNRVLVVDENQARGNFANETTIGLDANHHTICQIASEKDKGFAKVHRAMYMHLIEISKGLDAEERPPTEHEHATLDDLEATIEPLWEKKK</sequence>
<name>A0A4Q4MQM9_9PLEO</name>
<evidence type="ECO:0000313" key="2">
    <source>
        <dbReference type="Proteomes" id="UP000292402"/>
    </source>
</evidence>
<organism evidence="1 2">
    <name type="scientific">Alternaria tenuissima</name>
    <dbReference type="NCBI Taxonomy" id="119927"/>
    <lineage>
        <taxon>Eukaryota</taxon>
        <taxon>Fungi</taxon>
        <taxon>Dikarya</taxon>
        <taxon>Ascomycota</taxon>
        <taxon>Pezizomycotina</taxon>
        <taxon>Dothideomycetes</taxon>
        <taxon>Pleosporomycetidae</taxon>
        <taxon>Pleosporales</taxon>
        <taxon>Pleosporineae</taxon>
        <taxon>Pleosporaceae</taxon>
        <taxon>Alternaria</taxon>
        <taxon>Alternaria sect. Alternaria</taxon>
        <taxon>Alternaria alternata complex</taxon>
    </lineage>
</organism>
<proteinExistence type="predicted"/>
<comment type="caution">
    <text evidence="1">The sequence shown here is derived from an EMBL/GenBank/DDBJ whole genome shotgun (WGS) entry which is preliminary data.</text>
</comment>
<accession>A0A4Q4MQM9</accession>
<dbReference type="EMBL" id="PDXA01000007">
    <property type="protein sequence ID" value="RYN56488.1"/>
    <property type="molecule type" value="Genomic_DNA"/>
</dbReference>